<dbReference type="EMBL" id="JBAMIC010000010">
    <property type="protein sequence ID" value="KAK7101917.1"/>
    <property type="molecule type" value="Genomic_DNA"/>
</dbReference>
<comment type="caution">
    <text evidence="1">The sequence shown here is derived from an EMBL/GenBank/DDBJ whole genome shotgun (WGS) entry which is preliminary data.</text>
</comment>
<dbReference type="AlphaFoldDB" id="A0AAN9BAG2"/>
<name>A0AAN9BAG2_9CAEN</name>
<keyword evidence="2" id="KW-1185">Reference proteome</keyword>
<sequence length="160" mass="17685">MVTVVSGVVEAWRLGAQDYFTTTGTNFYTDMARLSASLGLAVTHKSAVAFASLVPRKDHEVVIMAPTAGKDFFEMVYFVLRAFADDLHKYCFSMGLAYPALDGLEALIPAYARIITRGVVTDVRADMSSLELFAATNVNIDPFEVTELVRKSAKMRRKVF</sequence>
<protein>
    <submittedName>
        <fullName evidence="1">Uncharacterized protein</fullName>
    </submittedName>
</protein>
<evidence type="ECO:0000313" key="2">
    <source>
        <dbReference type="Proteomes" id="UP001374579"/>
    </source>
</evidence>
<evidence type="ECO:0000313" key="1">
    <source>
        <dbReference type="EMBL" id="KAK7101917.1"/>
    </source>
</evidence>
<dbReference type="Proteomes" id="UP001374579">
    <property type="component" value="Unassembled WGS sequence"/>
</dbReference>
<reference evidence="1 2" key="1">
    <citation type="submission" date="2024-02" db="EMBL/GenBank/DDBJ databases">
        <title>Chromosome-scale genome assembly of the rough periwinkle Littorina saxatilis.</title>
        <authorList>
            <person name="De Jode A."/>
            <person name="Faria R."/>
            <person name="Formenti G."/>
            <person name="Sims Y."/>
            <person name="Smith T.P."/>
            <person name="Tracey A."/>
            <person name="Wood J.M.D."/>
            <person name="Zagrodzka Z.B."/>
            <person name="Johannesson K."/>
            <person name="Butlin R.K."/>
            <person name="Leder E.H."/>
        </authorList>
    </citation>
    <scope>NUCLEOTIDE SEQUENCE [LARGE SCALE GENOMIC DNA]</scope>
    <source>
        <strain evidence="1">Snail1</strain>
        <tissue evidence="1">Muscle</tissue>
    </source>
</reference>
<proteinExistence type="predicted"/>
<organism evidence="1 2">
    <name type="scientific">Littorina saxatilis</name>
    <dbReference type="NCBI Taxonomy" id="31220"/>
    <lineage>
        <taxon>Eukaryota</taxon>
        <taxon>Metazoa</taxon>
        <taxon>Spiralia</taxon>
        <taxon>Lophotrochozoa</taxon>
        <taxon>Mollusca</taxon>
        <taxon>Gastropoda</taxon>
        <taxon>Caenogastropoda</taxon>
        <taxon>Littorinimorpha</taxon>
        <taxon>Littorinoidea</taxon>
        <taxon>Littorinidae</taxon>
        <taxon>Littorina</taxon>
    </lineage>
</organism>
<accession>A0AAN9BAG2</accession>
<gene>
    <name evidence="1" type="ORF">V1264_020225</name>
</gene>